<evidence type="ECO:0000256" key="16">
    <source>
        <dbReference type="ARBA" id="ARBA00049209"/>
    </source>
</evidence>
<comment type="function">
    <text evidence="14 19">Bifunctional enzyme that catalyzes the epimerization of the S- and R-forms of NAD(P)HX and the dehydration of the S-form of NAD(P)HX at the expense of ADP, which is converted to AMP. This allows the repair of both epimers of NAD(P)HX, a damaged form of NAD(P)H that is a result of enzymatic or heat-dependent hydration.</text>
</comment>
<dbReference type="NCBIfam" id="TIGR00197">
    <property type="entry name" value="yjeF_nterm"/>
    <property type="match status" value="1"/>
</dbReference>
<dbReference type="Gene3D" id="3.40.50.10260">
    <property type="entry name" value="YjeF N-terminal domain"/>
    <property type="match status" value="1"/>
</dbReference>
<reference evidence="22 23" key="1">
    <citation type="submission" date="2023-07" db="EMBL/GenBank/DDBJ databases">
        <authorList>
            <person name="Lian W.-H."/>
        </authorList>
    </citation>
    <scope>NUCLEOTIDE SEQUENCE [LARGE SCALE GENOMIC DNA]</scope>
    <source>
        <strain evidence="22 23">SYSU DXS3180</strain>
    </source>
</reference>
<dbReference type="PANTHER" id="PTHR12592:SF0">
    <property type="entry name" value="ATP-DEPENDENT (S)-NAD(P)H-HYDRATE DEHYDRATASE"/>
    <property type="match status" value="1"/>
</dbReference>
<keyword evidence="5 18" id="KW-0479">Metal-binding</keyword>
<dbReference type="PROSITE" id="PS01050">
    <property type="entry name" value="YJEF_C_2"/>
    <property type="match status" value="1"/>
</dbReference>
<evidence type="ECO:0000313" key="23">
    <source>
        <dbReference type="Proteomes" id="UP001560573"/>
    </source>
</evidence>
<feature type="binding site" evidence="18">
    <location>
        <begin position="129"/>
        <end position="135"/>
    </location>
    <ligand>
        <name>(6S)-NADPHX</name>
        <dbReference type="ChEBI" id="CHEBI:64076"/>
    </ligand>
</feature>
<evidence type="ECO:0000256" key="15">
    <source>
        <dbReference type="ARBA" id="ARBA00048238"/>
    </source>
</evidence>
<evidence type="ECO:0000256" key="2">
    <source>
        <dbReference type="ARBA" id="ARBA00000909"/>
    </source>
</evidence>
<comment type="catalytic activity">
    <reaction evidence="16 17 19">
        <text>(6S)-NADPHX + ADP = AMP + phosphate + NADPH + H(+)</text>
        <dbReference type="Rhea" id="RHEA:32235"/>
        <dbReference type="ChEBI" id="CHEBI:15378"/>
        <dbReference type="ChEBI" id="CHEBI:43474"/>
        <dbReference type="ChEBI" id="CHEBI:57783"/>
        <dbReference type="ChEBI" id="CHEBI:64076"/>
        <dbReference type="ChEBI" id="CHEBI:456215"/>
        <dbReference type="ChEBI" id="CHEBI:456216"/>
        <dbReference type="EC" id="4.2.1.136"/>
    </reaction>
</comment>
<evidence type="ECO:0000256" key="9">
    <source>
        <dbReference type="ARBA" id="ARBA00022958"/>
    </source>
</evidence>
<dbReference type="SUPFAM" id="SSF64153">
    <property type="entry name" value="YjeF N-terminal domain-like"/>
    <property type="match status" value="1"/>
</dbReference>
<evidence type="ECO:0000256" key="14">
    <source>
        <dbReference type="ARBA" id="ARBA00025153"/>
    </source>
</evidence>
<feature type="binding site" evidence="17">
    <location>
        <position position="317"/>
    </location>
    <ligand>
        <name>(6S)-NADPHX</name>
        <dbReference type="ChEBI" id="CHEBI:64076"/>
    </ligand>
</feature>
<feature type="binding site" evidence="18">
    <location>
        <position position="158"/>
    </location>
    <ligand>
        <name>(6S)-NADPHX</name>
        <dbReference type="ChEBI" id="CHEBI:64076"/>
    </ligand>
</feature>
<keyword evidence="10 17" id="KW-0520">NAD</keyword>
<evidence type="ECO:0000259" key="20">
    <source>
        <dbReference type="PROSITE" id="PS51383"/>
    </source>
</evidence>
<evidence type="ECO:0000256" key="17">
    <source>
        <dbReference type="HAMAP-Rule" id="MF_01965"/>
    </source>
</evidence>
<comment type="catalytic activity">
    <reaction evidence="2 18 19">
        <text>(6R)-NADPHX = (6S)-NADPHX</text>
        <dbReference type="Rhea" id="RHEA:32227"/>
        <dbReference type="ChEBI" id="CHEBI:64076"/>
        <dbReference type="ChEBI" id="CHEBI:64077"/>
        <dbReference type="EC" id="5.1.99.6"/>
    </reaction>
</comment>
<comment type="similarity">
    <text evidence="4 19">In the C-terminal section; belongs to the NnrD/CARKD family.</text>
</comment>
<evidence type="ECO:0000313" key="22">
    <source>
        <dbReference type="EMBL" id="MEX6688283.1"/>
    </source>
</evidence>
<feature type="binding site" evidence="17">
    <location>
        <position position="431"/>
    </location>
    <ligand>
        <name>AMP</name>
        <dbReference type="ChEBI" id="CHEBI:456215"/>
    </ligand>
</feature>
<comment type="cofactor">
    <cofactor evidence="18 19">
        <name>K(+)</name>
        <dbReference type="ChEBI" id="CHEBI:29103"/>
    </cofactor>
    <text evidence="18 19">Binds 1 potassium ion per subunit.</text>
</comment>
<dbReference type="EMBL" id="JAULBC010000003">
    <property type="protein sequence ID" value="MEX6688283.1"/>
    <property type="molecule type" value="Genomic_DNA"/>
</dbReference>
<comment type="function">
    <text evidence="17">Catalyzes the dehydration of the S-form of NAD(P)HX at the expense of ADP, which is converted to AMP. Together with NAD(P)HX epimerase, which catalyzes the epimerization of the S- and R-forms, the enzyme allows the repair of both epimers of NAD(P)HX, a damaged form of NAD(P)H that is a result of enzymatic or heat-dependent hydration.</text>
</comment>
<dbReference type="Gene3D" id="3.40.1190.20">
    <property type="match status" value="1"/>
</dbReference>
<dbReference type="PROSITE" id="PS51385">
    <property type="entry name" value="YJEF_N"/>
    <property type="match status" value="1"/>
</dbReference>
<proteinExistence type="inferred from homology"/>
<dbReference type="Pfam" id="PF03853">
    <property type="entry name" value="YjeF_N"/>
    <property type="match status" value="1"/>
</dbReference>
<accession>A0ABV3ZEL3</accession>
<keyword evidence="6 17" id="KW-0547">Nucleotide-binding</keyword>
<evidence type="ECO:0000256" key="4">
    <source>
        <dbReference type="ARBA" id="ARBA00009524"/>
    </source>
</evidence>
<dbReference type="InterPro" id="IPR029056">
    <property type="entry name" value="Ribokinase-like"/>
</dbReference>
<dbReference type="PANTHER" id="PTHR12592">
    <property type="entry name" value="ATP-DEPENDENT (S)-NAD(P)H-HYDRATE DEHYDRATASE FAMILY MEMBER"/>
    <property type="match status" value="1"/>
</dbReference>
<evidence type="ECO:0000256" key="7">
    <source>
        <dbReference type="ARBA" id="ARBA00022840"/>
    </source>
</evidence>
<feature type="domain" description="YjeF N-terminal" evidence="21">
    <location>
        <begin position="9"/>
        <end position="215"/>
    </location>
</feature>
<feature type="domain" description="YjeF C-terminal" evidence="20">
    <location>
        <begin position="225"/>
        <end position="491"/>
    </location>
</feature>
<evidence type="ECO:0000256" key="12">
    <source>
        <dbReference type="ARBA" id="ARBA00023239"/>
    </source>
</evidence>
<comment type="similarity">
    <text evidence="3 19">In the N-terminal section; belongs to the NnrE/AIBP family.</text>
</comment>
<feature type="binding site" evidence="17">
    <location>
        <begin position="403"/>
        <end position="407"/>
    </location>
    <ligand>
        <name>AMP</name>
        <dbReference type="ChEBI" id="CHEBI:456215"/>
    </ligand>
</feature>
<comment type="catalytic activity">
    <reaction evidence="1 18 19">
        <text>(6R)-NADHX = (6S)-NADHX</text>
        <dbReference type="Rhea" id="RHEA:32215"/>
        <dbReference type="ChEBI" id="CHEBI:64074"/>
        <dbReference type="ChEBI" id="CHEBI:64075"/>
        <dbReference type="EC" id="5.1.99.6"/>
    </reaction>
</comment>
<feature type="binding site" evidence="18">
    <location>
        <position position="125"/>
    </location>
    <ligand>
        <name>K(+)</name>
        <dbReference type="ChEBI" id="CHEBI:29103"/>
    </ligand>
</feature>
<dbReference type="PIRSF" id="PIRSF017184">
    <property type="entry name" value="Nnr"/>
    <property type="match status" value="1"/>
</dbReference>
<keyword evidence="23" id="KW-1185">Reference proteome</keyword>
<feature type="binding site" evidence="18">
    <location>
        <position position="161"/>
    </location>
    <ligand>
        <name>K(+)</name>
        <dbReference type="ChEBI" id="CHEBI:29103"/>
    </ligand>
</feature>
<dbReference type="InterPro" id="IPR000631">
    <property type="entry name" value="CARKD"/>
</dbReference>
<dbReference type="NCBIfam" id="TIGR00196">
    <property type="entry name" value="yjeF_cterm"/>
    <property type="match status" value="1"/>
</dbReference>
<keyword evidence="8 17" id="KW-0521">NADP</keyword>
<dbReference type="PROSITE" id="PS51383">
    <property type="entry name" value="YJEF_C_3"/>
    <property type="match status" value="1"/>
</dbReference>
<gene>
    <name evidence="17" type="primary">nnrD</name>
    <name evidence="18" type="synonym">nnrE</name>
    <name evidence="22" type="ORF">QTN47_12290</name>
</gene>
<comment type="similarity">
    <text evidence="18">Belongs to the NnrE/AIBP family.</text>
</comment>
<feature type="binding site" evidence="17">
    <location>
        <position position="368"/>
    </location>
    <ligand>
        <name>(6S)-NADPHX</name>
        <dbReference type="ChEBI" id="CHEBI:64076"/>
    </ligand>
</feature>
<dbReference type="Pfam" id="PF01256">
    <property type="entry name" value="Carb_kinase"/>
    <property type="match status" value="1"/>
</dbReference>
<feature type="binding site" evidence="18">
    <location>
        <position position="58"/>
    </location>
    <ligand>
        <name>K(+)</name>
        <dbReference type="ChEBI" id="CHEBI:29103"/>
    </ligand>
</feature>
<evidence type="ECO:0000256" key="5">
    <source>
        <dbReference type="ARBA" id="ARBA00022723"/>
    </source>
</evidence>
<dbReference type="Proteomes" id="UP001560573">
    <property type="component" value="Unassembled WGS sequence"/>
</dbReference>
<evidence type="ECO:0000256" key="1">
    <source>
        <dbReference type="ARBA" id="ARBA00000013"/>
    </source>
</evidence>
<name>A0ABV3ZEL3_9BACT</name>
<dbReference type="InterPro" id="IPR004443">
    <property type="entry name" value="YjeF_N_dom"/>
</dbReference>
<dbReference type="EC" id="4.2.1.136" evidence="19"/>
<keyword evidence="9 18" id="KW-0630">Potassium</keyword>
<evidence type="ECO:0000256" key="11">
    <source>
        <dbReference type="ARBA" id="ARBA00023235"/>
    </source>
</evidence>
<dbReference type="HAMAP" id="MF_01965">
    <property type="entry name" value="NADHX_dehydratase"/>
    <property type="match status" value="1"/>
</dbReference>
<keyword evidence="12 17" id="KW-0456">Lyase</keyword>
<evidence type="ECO:0000256" key="18">
    <source>
        <dbReference type="HAMAP-Rule" id="MF_01966"/>
    </source>
</evidence>
<evidence type="ECO:0000256" key="19">
    <source>
        <dbReference type="PIRNR" id="PIRNR017184"/>
    </source>
</evidence>
<keyword evidence="11 18" id="KW-0413">Isomerase</keyword>
<dbReference type="EC" id="5.1.99.6" evidence="19"/>
<dbReference type="InterPro" id="IPR030677">
    <property type="entry name" value="Nnr"/>
</dbReference>
<evidence type="ECO:0000256" key="8">
    <source>
        <dbReference type="ARBA" id="ARBA00022857"/>
    </source>
</evidence>
<comment type="subunit">
    <text evidence="17">Homotetramer.</text>
</comment>
<protein>
    <recommendedName>
        <fullName evidence="19">Bifunctional NAD(P)H-hydrate repair enzyme</fullName>
    </recommendedName>
    <alternativeName>
        <fullName evidence="19">Nicotinamide nucleotide repair protein</fullName>
    </alternativeName>
    <domain>
        <recommendedName>
            <fullName evidence="19">ADP-dependent (S)-NAD(P)H-hydrate dehydratase</fullName>
            <ecNumber evidence="19">4.2.1.136</ecNumber>
        </recommendedName>
        <alternativeName>
            <fullName evidence="19">ADP-dependent NAD(P)HX dehydratase</fullName>
        </alternativeName>
    </domain>
    <domain>
        <recommendedName>
            <fullName evidence="19">NAD(P)H-hydrate epimerase</fullName>
            <ecNumber evidence="19">5.1.99.6</ecNumber>
        </recommendedName>
    </domain>
</protein>
<evidence type="ECO:0000256" key="10">
    <source>
        <dbReference type="ARBA" id="ARBA00023027"/>
    </source>
</evidence>
<dbReference type="InterPro" id="IPR036652">
    <property type="entry name" value="YjeF_N_dom_sf"/>
</dbReference>
<keyword evidence="7 17" id="KW-0067">ATP-binding</keyword>
<comment type="cofactor">
    <cofactor evidence="17">
        <name>Mg(2+)</name>
        <dbReference type="ChEBI" id="CHEBI:18420"/>
    </cofactor>
</comment>
<comment type="similarity">
    <text evidence="17">Belongs to the NnrD/CARKD family.</text>
</comment>
<dbReference type="SUPFAM" id="SSF53613">
    <property type="entry name" value="Ribokinase-like"/>
    <property type="match status" value="1"/>
</dbReference>
<evidence type="ECO:0000256" key="13">
    <source>
        <dbReference type="ARBA" id="ARBA00023268"/>
    </source>
</evidence>
<dbReference type="CDD" id="cd01171">
    <property type="entry name" value="YXKO-related"/>
    <property type="match status" value="1"/>
</dbReference>
<sequence length="493" mass="53764">MKLLSAQQIHQWDAFTIMHEPVASIDLMERAAQSCTDWIIENNLHSKTIRIFCGKGNNGGDGLAIARQLIERGVNPSVFILEFGAKGTDDFQTNLNRLHPLTTEIYFLQSEDFFPEIQKEDLTIDALFGSGLNRPLTGLSASLVDHINNSGAEVIAIDVPSGMFIDKSSLGNRLIKATYTLTFQSLKLNFLLAENAVWFGYVEVLDIRLHHAFLQEIDADFNLLDKHFISRHLIDRKPFSHKGTFGHALLVAGNKGKMGAAVLAARSCLRTGVGLLTTFIPEEALSIMQTAVPEAMVLVRGENPDLDKYNTLGIGPGLGTADDAVSLLKTMLEKYSQPVVLDADALNIISGNKQLLKQVPQGSVLTPHPKEFDRLFGESPNDFERLQKAIDASKEYPLIIILKGHYSLVAHNGKGWFNTTGNAGMATGGTGDVLTGIITSLLAQKYTPFIAACIGVYVHGMAGDLALAYQSEESLLPSDIIEALGTAFNQLRS</sequence>
<organism evidence="22 23">
    <name type="scientific">Danxiaibacter flavus</name>
    <dbReference type="NCBI Taxonomy" id="3049108"/>
    <lineage>
        <taxon>Bacteria</taxon>
        <taxon>Pseudomonadati</taxon>
        <taxon>Bacteroidota</taxon>
        <taxon>Chitinophagia</taxon>
        <taxon>Chitinophagales</taxon>
        <taxon>Chitinophagaceae</taxon>
        <taxon>Danxiaibacter</taxon>
    </lineage>
</organism>
<dbReference type="RefSeq" id="WP_369329692.1">
    <property type="nucleotide sequence ID" value="NZ_JAULBC010000003.1"/>
</dbReference>
<evidence type="ECO:0000256" key="3">
    <source>
        <dbReference type="ARBA" id="ARBA00006001"/>
    </source>
</evidence>
<feature type="binding site" evidence="17">
    <location>
        <position position="432"/>
    </location>
    <ligand>
        <name>(6S)-NADPHX</name>
        <dbReference type="ChEBI" id="CHEBI:64076"/>
    </ligand>
</feature>
<feature type="binding site" evidence="17">
    <location>
        <position position="260"/>
    </location>
    <ligand>
        <name>(6S)-NADPHX</name>
        <dbReference type="ChEBI" id="CHEBI:64076"/>
    </ligand>
</feature>
<comment type="function">
    <text evidence="18">Catalyzes the epimerization of the S- and R-forms of NAD(P)HX, a damaged form of NAD(P)H that is a result of enzymatic or heat-dependent hydration. This is a prerequisite for the S-specific NAD(P)H-hydrate dehydratase to allow the repair of both epimers of NAD(P)HX.</text>
</comment>
<evidence type="ECO:0000256" key="6">
    <source>
        <dbReference type="ARBA" id="ARBA00022741"/>
    </source>
</evidence>
<comment type="caution">
    <text evidence="22">The sequence shown here is derived from an EMBL/GenBank/DDBJ whole genome shotgun (WGS) entry which is preliminary data.</text>
</comment>
<evidence type="ECO:0000259" key="21">
    <source>
        <dbReference type="PROSITE" id="PS51385"/>
    </source>
</evidence>
<feature type="binding site" evidence="18">
    <location>
        <begin position="57"/>
        <end position="61"/>
    </location>
    <ligand>
        <name>(6S)-NADPHX</name>
        <dbReference type="ChEBI" id="CHEBI:64076"/>
    </ligand>
</feature>
<comment type="catalytic activity">
    <reaction evidence="15 17 19">
        <text>(6S)-NADHX + ADP = AMP + phosphate + NADH + H(+)</text>
        <dbReference type="Rhea" id="RHEA:32223"/>
        <dbReference type="ChEBI" id="CHEBI:15378"/>
        <dbReference type="ChEBI" id="CHEBI:43474"/>
        <dbReference type="ChEBI" id="CHEBI:57945"/>
        <dbReference type="ChEBI" id="CHEBI:64074"/>
        <dbReference type="ChEBI" id="CHEBI:456215"/>
        <dbReference type="ChEBI" id="CHEBI:456216"/>
        <dbReference type="EC" id="4.2.1.136"/>
    </reaction>
</comment>
<dbReference type="HAMAP" id="MF_01966">
    <property type="entry name" value="NADHX_epimerase"/>
    <property type="match status" value="1"/>
</dbReference>
<dbReference type="InterPro" id="IPR017953">
    <property type="entry name" value="Carbohydrate_kinase_pred_CS"/>
</dbReference>
<comment type="caution">
    <text evidence="18">Lacks conserved residue(s) required for the propagation of feature annotation.</text>
</comment>
<keyword evidence="13" id="KW-0511">Multifunctional enzyme</keyword>